<evidence type="ECO:0000313" key="3">
    <source>
        <dbReference type="Proteomes" id="UP000235965"/>
    </source>
</evidence>
<dbReference type="GO" id="GO:0005739">
    <property type="term" value="C:mitochondrion"/>
    <property type="evidence" value="ECO:0007669"/>
    <property type="project" value="TreeGrafter"/>
</dbReference>
<dbReference type="STRING" id="105785.A0A2J7R6A9"/>
<dbReference type="PANTHER" id="PTHR10745">
    <property type="entry name" value="GLYCYL-TRNA SYNTHETASE/DNA POLYMERASE SUBUNIT GAMMA-2"/>
    <property type="match status" value="1"/>
</dbReference>
<reference evidence="2 3" key="1">
    <citation type="submission" date="2017-12" db="EMBL/GenBank/DDBJ databases">
        <title>Hemimetabolous genomes reveal molecular basis of termite eusociality.</title>
        <authorList>
            <person name="Harrison M.C."/>
            <person name="Jongepier E."/>
            <person name="Robertson H.M."/>
            <person name="Arning N."/>
            <person name="Bitard-Feildel T."/>
            <person name="Chao H."/>
            <person name="Childers C.P."/>
            <person name="Dinh H."/>
            <person name="Doddapaneni H."/>
            <person name="Dugan S."/>
            <person name="Gowin J."/>
            <person name="Greiner C."/>
            <person name="Han Y."/>
            <person name="Hu H."/>
            <person name="Hughes D.S.T."/>
            <person name="Huylmans A.-K."/>
            <person name="Kemena C."/>
            <person name="Kremer L.P.M."/>
            <person name="Lee S.L."/>
            <person name="Lopez-Ezquerra A."/>
            <person name="Mallet L."/>
            <person name="Monroy-Kuhn J.M."/>
            <person name="Moser A."/>
            <person name="Murali S.C."/>
            <person name="Muzny D.M."/>
            <person name="Otani S."/>
            <person name="Piulachs M.-D."/>
            <person name="Poelchau M."/>
            <person name="Qu J."/>
            <person name="Schaub F."/>
            <person name="Wada-Katsumata A."/>
            <person name="Worley K.C."/>
            <person name="Xie Q."/>
            <person name="Ylla G."/>
            <person name="Poulsen M."/>
            <person name="Gibbs R.A."/>
            <person name="Schal C."/>
            <person name="Richards S."/>
            <person name="Belles X."/>
            <person name="Korb J."/>
            <person name="Bornberg-Bauer E."/>
        </authorList>
    </citation>
    <scope>NUCLEOTIDE SEQUENCE [LARGE SCALE GENOMIC DNA]</scope>
    <source>
        <tissue evidence="2">Whole body</tissue>
    </source>
</reference>
<sequence length="388" mass="44335">MVFNKYKLLLTVVYLFEMTSSFHKVLQLCEKQCFVWPVLGNKDSTNFIEYFKFGFAGELLKNNIFQEWLLSMVVNTDENIFPYHSHGLTATNIIKDLSEPFLYVKKLSNSQLPFGIAEAKQEIRGSANGTGQEETRYFQPLQHTVLWSCIFARPGNAMQRFYQWQHQRKIWWRKFSASPGRFLLTDIQSGPDGQVVEIKAEFPWGSETVETVRFLGAKVFENVEGKERELFEARDGRKKVMPHVIDSTISLEGSVLTFVCDAYDEPLFLGVPRQMLRFHRKLAPYKASFSASSSTASVGVELSQLALYLTKQLRSVGISTLLLPDITKKSLESQFSRNDELGIPYTVVLSDASLKTGIIGLRSRDTTLKEQVHVTGLKTYMEKLLKNY</sequence>
<comment type="caution">
    <text evidence="2">The sequence shown here is derived from an EMBL/GenBank/DDBJ whole genome shotgun (WGS) entry which is preliminary data.</text>
</comment>
<feature type="domain" description="Anticodon-binding" evidence="1">
    <location>
        <begin position="300"/>
        <end position="383"/>
    </location>
</feature>
<dbReference type="Proteomes" id="UP000235965">
    <property type="component" value="Unassembled WGS sequence"/>
</dbReference>
<protein>
    <recommendedName>
        <fullName evidence="1">Anticodon-binding domain-containing protein</fullName>
    </recommendedName>
</protein>
<proteinExistence type="predicted"/>
<dbReference type="EMBL" id="NEVH01006828">
    <property type="protein sequence ID" value="PNF36373.1"/>
    <property type="molecule type" value="Genomic_DNA"/>
</dbReference>
<gene>
    <name evidence="2" type="ORF">B7P43_G18031</name>
</gene>
<evidence type="ECO:0000313" key="2">
    <source>
        <dbReference type="EMBL" id="PNF36375.1"/>
    </source>
</evidence>
<keyword evidence="3" id="KW-1185">Reference proteome</keyword>
<dbReference type="InterPro" id="IPR027031">
    <property type="entry name" value="Gly-tRNA_synthase/POLG2"/>
</dbReference>
<dbReference type="InterPro" id="IPR045864">
    <property type="entry name" value="aa-tRNA-synth_II/BPL/LPL"/>
</dbReference>
<dbReference type="AlphaFoldDB" id="A0A2J7R6A9"/>
<organism evidence="2 3">
    <name type="scientific">Cryptotermes secundus</name>
    <dbReference type="NCBI Taxonomy" id="105785"/>
    <lineage>
        <taxon>Eukaryota</taxon>
        <taxon>Metazoa</taxon>
        <taxon>Ecdysozoa</taxon>
        <taxon>Arthropoda</taxon>
        <taxon>Hexapoda</taxon>
        <taxon>Insecta</taxon>
        <taxon>Pterygota</taxon>
        <taxon>Neoptera</taxon>
        <taxon>Polyneoptera</taxon>
        <taxon>Dictyoptera</taxon>
        <taxon>Blattodea</taxon>
        <taxon>Blattoidea</taxon>
        <taxon>Termitoidae</taxon>
        <taxon>Kalotermitidae</taxon>
        <taxon>Cryptotermitinae</taxon>
        <taxon>Cryptotermes</taxon>
    </lineage>
</organism>
<dbReference type="InParanoid" id="A0A2J7R6A9"/>
<evidence type="ECO:0000259" key="1">
    <source>
        <dbReference type="Pfam" id="PF03129"/>
    </source>
</evidence>
<accession>A0A2J7R6A9</accession>
<dbReference type="Gene3D" id="3.40.50.800">
    <property type="entry name" value="Anticodon-binding domain"/>
    <property type="match status" value="1"/>
</dbReference>
<name>A0A2J7R6A9_9NEOP</name>
<dbReference type="GO" id="GO:0006264">
    <property type="term" value="P:mitochondrial DNA replication"/>
    <property type="evidence" value="ECO:0007669"/>
    <property type="project" value="TreeGrafter"/>
</dbReference>
<dbReference type="SUPFAM" id="SSF52954">
    <property type="entry name" value="Class II aaRS ABD-related"/>
    <property type="match status" value="1"/>
</dbReference>
<dbReference type="SUPFAM" id="SSF55681">
    <property type="entry name" value="Class II aaRS and biotin synthetases"/>
    <property type="match status" value="1"/>
</dbReference>
<dbReference type="OrthoDB" id="5394539at2759"/>
<dbReference type="PANTHER" id="PTHR10745:SF8">
    <property type="entry name" value="DNA POLYMERASE SUBUNIT GAMMA-2, MITOCHONDRIAL"/>
    <property type="match status" value="1"/>
</dbReference>
<dbReference type="InterPro" id="IPR036621">
    <property type="entry name" value="Anticodon-bd_dom_sf"/>
</dbReference>
<dbReference type="FunCoup" id="A0A2J7R6A9">
    <property type="interactions" value="76"/>
</dbReference>
<dbReference type="Gene3D" id="3.30.930.10">
    <property type="entry name" value="Bira Bifunctional Protein, Domain 2"/>
    <property type="match status" value="1"/>
</dbReference>
<dbReference type="EMBL" id="NEVH01006828">
    <property type="protein sequence ID" value="PNF36375.1"/>
    <property type="molecule type" value="Genomic_DNA"/>
</dbReference>
<dbReference type="InterPro" id="IPR004154">
    <property type="entry name" value="Anticodon-bd"/>
</dbReference>
<dbReference type="Pfam" id="PF03129">
    <property type="entry name" value="HGTP_anticodon"/>
    <property type="match status" value="1"/>
</dbReference>